<reference evidence="1 2" key="2">
    <citation type="journal article" date="2022" name="Mol. Ecol. Resour.">
        <title>The genomes of chicory, endive, great burdock and yacon provide insights into Asteraceae paleo-polyploidization history and plant inulin production.</title>
        <authorList>
            <person name="Fan W."/>
            <person name="Wang S."/>
            <person name="Wang H."/>
            <person name="Wang A."/>
            <person name="Jiang F."/>
            <person name="Liu H."/>
            <person name="Zhao H."/>
            <person name="Xu D."/>
            <person name="Zhang Y."/>
        </authorList>
    </citation>
    <scope>NUCLEOTIDE SEQUENCE [LARGE SCALE GENOMIC DNA]</scope>
    <source>
        <strain evidence="2">cv. Punajuju</strain>
        <tissue evidence="1">Leaves</tissue>
    </source>
</reference>
<dbReference type="Proteomes" id="UP001055811">
    <property type="component" value="Linkage Group LG07"/>
</dbReference>
<feature type="non-terminal residue" evidence="1">
    <location>
        <position position="1"/>
    </location>
</feature>
<sequence length="109" mass="11767">EGSSEKMEGIFKCNTEKEGEKGIGSNNSRIYRCHTGDTASWLGHPTSPPPLASNGVGCSFRLPLTLKSPPHLPALLHRTDPVKAFFTVTQCPAAPTSTTTLPPSWIFFI</sequence>
<name>A0ACB9AFD6_CICIN</name>
<reference evidence="2" key="1">
    <citation type="journal article" date="2022" name="Mol. Ecol. Resour.">
        <title>The genomes of chicory, endive, great burdock and yacon provide insights into Asteraceae palaeo-polyploidization history and plant inulin production.</title>
        <authorList>
            <person name="Fan W."/>
            <person name="Wang S."/>
            <person name="Wang H."/>
            <person name="Wang A."/>
            <person name="Jiang F."/>
            <person name="Liu H."/>
            <person name="Zhao H."/>
            <person name="Xu D."/>
            <person name="Zhang Y."/>
        </authorList>
    </citation>
    <scope>NUCLEOTIDE SEQUENCE [LARGE SCALE GENOMIC DNA]</scope>
    <source>
        <strain evidence="2">cv. Punajuju</strain>
    </source>
</reference>
<proteinExistence type="predicted"/>
<evidence type="ECO:0000313" key="2">
    <source>
        <dbReference type="Proteomes" id="UP001055811"/>
    </source>
</evidence>
<evidence type="ECO:0000313" key="1">
    <source>
        <dbReference type="EMBL" id="KAI3708681.1"/>
    </source>
</evidence>
<organism evidence="1 2">
    <name type="scientific">Cichorium intybus</name>
    <name type="common">Chicory</name>
    <dbReference type="NCBI Taxonomy" id="13427"/>
    <lineage>
        <taxon>Eukaryota</taxon>
        <taxon>Viridiplantae</taxon>
        <taxon>Streptophyta</taxon>
        <taxon>Embryophyta</taxon>
        <taxon>Tracheophyta</taxon>
        <taxon>Spermatophyta</taxon>
        <taxon>Magnoliopsida</taxon>
        <taxon>eudicotyledons</taxon>
        <taxon>Gunneridae</taxon>
        <taxon>Pentapetalae</taxon>
        <taxon>asterids</taxon>
        <taxon>campanulids</taxon>
        <taxon>Asterales</taxon>
        <taxon>Asteraceae</taxon>
        <taxon>Cichorioideae</taxon>
        <taxon>Cichorieae</taxon>
        <taxon>Cichoriinae</taxon>
        <taxon>Cichorium</taxon>
    </lineage>
</organism>
<accession>A0ACB9AFD6</accession>
<dbReference type="EMBL" id="CM042015">
    <property type="protein sequence ID" value="KAI3708681.1"/>
    <property type="molecule type" value="Genomic_DNA"/>
</dbReference>
<comment type="caution">
    <text evidence="1">The sequence shown here is derived from an EMBL/GenBank/DDBJ whole genome shotgun (WGS) entry which is preliminary data.</text>
</comment>
<feature type="non-terminal residue" evidence="1">
    <location>
        <position position="109"/>
    </location>
</feature>
<keyword evidence="2" id="KW-1185">Reference proteome</keyword>
<gene>
    <name evidence="1" type="ORF">L2E82_38028</name>
</gene>
<protein>
    <submittedName>
        <fullName evidence="1">Uncharacterized protein</fullName>
    </submittedName>
</protein>